<dbReference type="STRING" id="988480.A0A075B066"/>
<dbReference type="Proteomes" id="UP000030755">
    <property type="component" value="Unassembled WGS sequence"/>
</dbReference>
<keyword evidence="2" id="KW-0418">Kinase</keyword>
<dbReference type="InterPro" id="IPR000719">
    <property type="entry name" value="Prot_kinase_dom"/>
</dbReference>
<dbReference type="SUPFAM" id="SSF56112">
    <property type="entry name" value="Protein kinase-like (PK-like)"/>
    <property type="match status" value="1"/>
</dbReference>
<accession>A0A075B066</accession>
<dbReference type="EMBL" id="KE560761">
    <property type="protein sequence ID" value="EPZ35765.1"/>
    <property type="molecule type" value="Genomic_DNA"/>
</dbReference>
<name>A0A075B066_ROZAC</name>
<organism evidence="2 3">
    <name type="scientific">Rozella allomycis (strain CSF55)</name>
    <dbReference type="NCBI Taxonomy" id="988480"/>
    <lineage>
        <taxon>Eukaryota</taxon>
        <taxon>Fungi</taxon>
        <taxon>Fungi incertae sedis</taxon>
        <taxon>Cryptomycota</taxon>
        <taxon>Cryptomycota incertae sedis</taxon>
        <taxon>Rozella</taxon>
    </lineage>
</organism>
<dbReference type="PROSITE" id="PS00109">
    <property type="entry name" value="PROTEIN_KINASE_TYR"/>
    <property type="match status" value="1"/>
</dbReference>
<dbReference type="AlphaFoldDB" id="A0A075B066"/>
<dbReference type="HOGENOM" id="CLU_050270_0_0_1"/>
<dbReference type="PROSITE" id="PS50011">
    <property type="entry name" value="PROTEIN_KINASE_DOM"/>
    <property type="match status" value="1"/>
</dbReference>
<sequence>MNQELVLEDSGYRIENSVANSDGMPVLLVKIKNEISTGEGCMIVEAMAFYRHAINRSKTTAGCLLFASMGSLGAIYGLSTCSGNVLCELLVPWRHFSFTTIDYTGLIHVAKVLSLTEQFIYSKFDKDIPGDIFPYYRSFLQRDFTYRNQIHHEKLLFRIELDDKSNAIIKFTKKYHLESHRVLAEAGFAPKIIHYEEMLAGWKVIIMEDVSDYYDHVLELSDLAKKKLRLAIETVLHAKNYVHGDISDLAKKNLRRAVETVLHAKNYVHGDLRNSNILVNKDQSICILDFDWAGKMGQARYPITINTDDNMWHSGVMPGGLIEKEHDLYYCHE</sequence>
<evidence type="ECO:0000259" key="1">
    <source>
        <dbReference type="PROSITE" id="PS50011"/>
    </source>
</evidence>
<dbReference type="GO" id="GO:0005524">
    <property type="term" value="F:ATP binding"/>
    <property type="evidence" value="ECO:0007669"/>
    <property type="project" value="InterPro"/>
</dbReference>
<reference evidence="2 3" key="1">
    <citation type="journal article" date="2013" name="Curr. Biol.">
        <title>Shared signatures of parasitism and phylogenomics unite Cryptomycota and microsporidia.</title>
        <authorList>
            <person name="James T.Y."/>
            <person name="Pelin A."/>
            <person name="Bonen L."/>
            <person name="Ahrendt S."/>
            <person name="Sain D."/>
            <person name="Corradi N."/>
            <person name="Stajich J.E."/>
        </authorList>
    </citation>
    <scope>NUCLEOTIDE SEQUENCE [LARGE SCALE GENOMIC DNA]</scope>
    <source>
        <strain evidence="2 3">CSF55</strain>
    </source>
</reference>
<dbReference type="Gene3D" id="1.10.510.10">
    <property type="entry name" value="Transferase(Phosphotransferase) domain 1"/>
    <property type="match status" value="1"/>
</dbReference>
<proteinExistence type="predicted"/>
<gene>
    <name evidence="2" type="ORF">O9G_005357</name>
</gene>
<evidence type="ECO:0000313" key="3">
    <source>
        <dbReference type="Proteomes" id="UP000030755"/>
    </source>
</evidence>
<dbReference type="InterPro" id="IPR011009">
    <property type="entry name" value="Kinase-like_dom_sf"/>
</dbReference>
<evidence type="ECO:0000313" key="2">
    <source>
        <dbReference type="EMBL" id="EPZ35765.1"/>
    </source>
</evidence>
<dbReference type="OMA" id="EVHEYCA"/>
<keyword evidence="3" id="KW-1185">Reference proteome</keyword>
<protein>
    <submittedName>
        <fullName evidence="2">Tyrosine-protein kinase domain-containing protein</fullName>
    </submittedName>
</protein>
<dbReference type="GO" id="GO:0004672">
    <property type="term" value="F:protein kinase activity"/>
    <property type="evidence" value="ECO:0007669"/>
    <property type="project" value="InterPro"/>
</dbReference>
<dbReference type="InterPro" id="IPR008266">
    <property type="entry name" value="Tyr_kinase_AS"/>
</dbReference>
<feature type="domain" description="Protein kinase" evidence="1">
    <location>
        <begin position="61"/>
        <end position="333"/>
    </location>
</feature>
<dbReference type="OrthoDB" id="4062651at2759"/>
<keyword evidence="2" id="KW-0808">Transferase</keyword>